<name>A0A5T1KIU2_CAMCO</name>
<comment type="caution">
    <text evidence="2">The sequence shown here is derived from an EMBL/GenBank/DDBJ whole genome shotgun (WGS) entry which is preliminary data.</text>
</comment>
<dbReference type="Proteomes" id="UP000576616">
    <property type="component" value="Unassembled WGS sequence"/>
</dbReference>
<proteinExistence type="predicted"/>
<dbReference type="SUPFAM" id="SSF49785">
    <property type="entry name" value="Galactose-binding domain-like"/>
    <property type="match status" value="1"/>
</dbReference>
<gene>
    <name evidence="2" type="ORF">A9428_02540</name>
    <name evidence="1" type="ORF">ES716_08375</name>
</gene>
<evidence type="ECO:0000313" key="2">
    <source>
        <dbReference type="EMBL" id="EAJ7668530.1"/>
    </source>
</evidence>
<evidence type="ECO:0000313" key="3">
    <source>
        <dbReference type="Proteomes" id="UP000576616"/>
    </source>
</evidence>
<evidence type="ECO:0008006" key="4">
    <source>
        <dbReference type="Google" id="ProtNLM"/>
    </source>
</evidence>
<dbReference type="Gene3D" id="2.60.120.260">
    <property type="entry name" value="Galactose-binding domain-like"/>
    <property type="match status" value="1"/>
</dbReference>
<protein>
    <recommendedName>
        <fullName evidence="4">Capsule biosynthesis protein CapA</fullName>
    </recommendedName>
</protein>
<dbReference type="RefSeq" id="WP_052782457.1">
    <property type="nucleotide sequence ID" value="NZ_AANHVQ020000013.1"/>
</dbReference>
<organism evidence="2">
    <name type="scientific">Campylobacter coli</name>
    <dbReference type="NCBI Taxonomy" id="195"/>
    <lineage>
        <taxon>Bacteria</taxon>
        <taxon>Pseudomonadati</taxon>
        <taxon>Campylobacterota</taxon>
        <taxon>Epsilonproteobacteria</taxon>
        <taxon>Campylobacterales</taxon>
        <taxon>Campylobacteraceae</taxon>
        <taxon>Campylobacter</taxon>
    </lineage>
</organism>
<sequence length="561" mass="66563">MIWKKQDLINVSNDKQAFQSSVSKWSFYNDASRACSEKLEIKDFAFHTSKEQNPWWMLDLKGVYLLEYIEIFNRIKCSLELIKNIRMALSVDGCSWIWIDIMQYMSKDLKSIHVPLGEKFYARFIRLEVFDYCYFHLSRVNVFIRKYKGLFLMAATGGWGDRMIAFLNAMYLSEQNGMKFGYAWKSLDNSNSLGSNIINPMIIEKEEEIFSSSFIEKFSYTHAEEIIYNQYFTQKKENILDFSLKPFKYFYGHYAGHDDLEKVIKNIPKDFRKNYKRLWETIDFTPKINQAINTAYMTFKECFDGFTVVAIHMRSGDIVYSNKRPYFFKNYKDKATPFEIILGLVEANIHNRIILFGEDSEVLSNIVNFIFDKYQIQLYLAKAFIPKNFDSTQKDLFEIIFMSNCEKIFSTSGFARLASLLGNGMEPLNWYNFFTTEEKYTIFKKYENAIQCHSLQKAFSLFCFFMISRERSENYDFLIPILNKAIKLDPENPIYKLFLVDCLLLKKDYITAEKHILEYNLENACDFVKKSWIKNHIFQNVDTDNIEKFVFIKRMLDNISY</sequence>
<dbReference type="AlphaFoldDB" id="A0A5T1KIU2"/>
<dbReference type="InterPro" id="IPR008979">
    <property type="entry name" value="Galactose-bd-like_sf"/>
</dbReference>
<evidence type="ECO:0000313" key="1">
    <source>
        <dbReference type="EMBL" id="EAH8157919.1"/>
    </source>
</evidence>
<reference evidence="2" key="1">
    <citation type="submission" date="2018-05" db="EMBL/GenBank/DDBJ databases">
        <authorList>
            <consortium name="PulseNet: The National Subtyping Network for Foodborne Disease Surveillance"/>
            <person name="Tarr C.L."/>
            <person name="Trees E."/>
            <person name="Katz L.S."/>
            <person name="Carleton-Romer H.A."/>
            <person name="Stroika S."/>
            <person name="Kucerova Z."/>
            <person name="Roache K.F."/>
            <person name="Sabol A.L."/>
            <person name="Besser J."/>
            <person name="Gerner-Smidt P."/>
        </authorList>
    </citation>
    <scope>NUCLEOTIDE SEQUENCE</scope>
    <source>
        <strain evidence="2">D6759</strain>
        <strain evidence="1 3">PNUSAC007828</strain>
    </source>
</reference>
<accession>A0A5T1KIU2</accession>
<dbReference type="EMBL" id="AACANV010000002">
    <property type="protein sequence ID" value="EAJ7668530.1"/>
    <property type="molecule type" value="Genomic_DNA"/>
</dbReference>
<dbReference type="Gene3D" id="3.40.50.11350">
    <property type="match status" value="1"/>
</dbReference>
<dbReference type="EMBL" id="AABKAB010000021">
    <property type="protein sequence ID" value="EAH8157919.1"/>
    <property type="molecule type" value="Genomic_DNA"/>
</dbReference>